<feature type="transmembrane region" description="Helical" evidence="8">
    <location>
        <begin position="65"/>
        <end position="84"/>
    </location>
</feature>
<dbReference type="GO" id="GO:0016887">
    <property type="term" value="F:ATP hydrolysis activity"/>
    <property type="evidence" value="ECO:0007669"/>
    <property type="project" value="InterPro"/>
</dbReference>
<dbReference type="FunFam" id="3.40.50.300:FF:000287">
    <property type="entry name" value="Multidrug ABC transporter ATP-binding protein"/>
    <property type="match status" value="1"/>
</dbReference>
<keyword evidence="4" id="KW-0547">Nucleotide-binding</keyword>
<reference evidence="11 12" key="1">
    <citation type="journal article" date="2016" name="Nat. Commun.">
        <title>Thousands of microbial genomes shed light on interconnected biogeochemical processes in an aquifer system.</title>
        <authorList>
            <person name="Anantharaman K."/>
            <person name="Brown C.T."/>
            <person name="Hug L.A."/>
            <person name="Sharon I."/>
            <person name="Castelle C.J."/>
            <person name="Probst A.J."/>
            <person name="Thomas B.C."/>
            <person name="Singh A."/>
            <person name="Wilkins M.J."/>
            <person name="Karaoz U."/>
            <person name="Brodie E.L."/>
            <person name="Williams K.H."/>
            <person name="Hubbard S.S."/>
            <person name="Banfield J.F."/>
        </authorList>
    </citation>
    <scope>NUCLEOTIDE SEQUENCE [LARGE SCALE GENOMIC DNA]</scope>
</reference>
<evidence type="ECO:0000256" key="2">
    <source>
        <dbReference type="ARBA" id="ARBA00022448"/>
    </source>
</evidence>
<feature type="transmembrane region" description="Helical" evidence="8">
    <location>
        <begin position="21"/>
        <end position="45"/>
    </location>
</feature>
<evidence type="ECO:0000256" key="4">
    <source>
        <dbReference type="ARBA" id="ARBA00022741"/>
    </source>
</evidence>
<dbReference type="InterPro" id="IPR036640">
    <property type="entry name" value="ABC1_TM_sf"/>
</dbReference>
<evidence type="ECO:0000256" key="6">
    <source>
        <dbReference type="ARBA" id="ARBA00022989"/>
    </source>
</evidence>
<feature type="transmembrane region" description="Helical" evidence="8">
    <location>
        <begin position="255"/>
        <end position="276"/>
    </location>
</feature>
<dbReference type="GO" id="GO:0005886">
    <property type="term" value="C:plasma membrane"/>
    <property type="evidence" value="ECO:0007669"/>
    <property type="project" value="UniProtKB-SubCell"/>
</dbReference>
<keyword evidence="7 8" id="KW-0472">Membrane</keyword>
<dbReference type="PROSITE" id="PS00211">
    <property type="entry name" value="ABC_TRANSPORTER_1"/>
    <property type="match status" value="1"/>
</dbReference>
<dbReference type="PANTHER" id="PTHR43394">
    <property type="entry name" value="ATP-DEPENDENT PERMEASE MDL1, MITOCHONDRIAL"/>
    <property type="match status" value="1"/>
</dbReference>
<evidence type="ECO:0000256" key="5">
    <source>
        <dbReference type="ARBA" id="ARBA00022840"/>
    </source>
</evidence>
<dbReference type="GO" id="GO:0005524">
    <property type="term" value="F:ATP binding"/>
    <property type="evidence" value="ECO:0007669"/>
    <property type="project" value="UniProtKB-KW"/>
</dbReference>
<dbReference type="PROSITE" id="PS50893">
    <property type="entry name" value="ABC_TRANSPORTER_2"/>
    <property type="match status" value="1"/>
</dbReference>
<dbReference type="Pfam" id="PF00664">
    <property type="entry name" value="ABC_membrane"/>
    <property type="match status" value="1"/>
</dbReference>
<evidence type="ECO:0000313" key="11">
    <source>
        <dbReference type="EMBL" id="OGY73266.1"/>
    </source>
</evidence>
<dbReference type="EMBL" id="MHJU01000014">
    <property type="protein sequence ID" value="OGY73266.1"/>
    <property type="molecule type" value="Genomic_DNA"/>
</dbReference>
<dbReference type="InterPro" id="IPR039421">
    <property type="entry name" value="Type_1_exporter"/>
</dbReference>
<dbReference type="InterPro" id="IPR027417">
    <property type="entry name" value="P-loop_NTPase"/>
</dbReference>
<dbReference type="InterPro" id="IPR003593">
    <property type="entry name" value="AAA+_ATPase"/>
</dbReference>
<keyword evidence="6 8" id="KW-1133">Transmembrane helix</keyword>
<evidence type="ECO:0000256" key="8">
    <source>
        <dbReference type="SAM" id="Phobius"/>
    </source>
</evidence>
<organism evidence="11 12">
    <name type="scientific">Candidatus Jacksonbacteria bacterium RIFCSPLOWO2_02_FULL_44_20</name>
    <dbReference type="NCBI Taxonomy" id="1798460"/>
    <lineage>
        <taxon>Bacteria</taxon>
        <taxon>Candidatus Jacksoniibacteriota</taxon>
    </lineage>
</organism>
<dbReference type="InterPro" id="IPR003439">
    <property type="entry name" value="ABC_transporter-like_ATP-bd"/>
</dbReference>
<dbReference type="SUPFAM" id="SSF90123">
    <property type="entry name" value="ABC transporter transmembrane region"/>
    <property type="match status" value="1"/>
</dbReference>
<keyword evidence="5" id="KW-0067">ATP-binding</keyword>
<dbReference type="GO" id="GO:0015421">
    <property type="term" value="F:ABC-type oligopeptide transporter activity"/>
    <property type="evidence" value="ECO:0007669"/>
    <property type="project" value="TreeGrafter"/>
</dbReference>
<keyword evidence="3 8" id="KW-0812">Transmembrane</keyword>
<comment type="caution">
    <text evidence="11">The sequence shown here is derived from an EMBL/GenBank/DDBJ whole genome shotgun (WGS) entry which is preliminary data.</text>
</comment>
<dbReference type="InterPro" id="IPR011527">
    <property type="entry name" value="ABC1_TM_dom"/>
</dbReference>
<proteinExistence type="predicted"/>
<evidence type="ECO:0000256" key="7">
    <source>
        <dbReference type="ARBA" id="ARBA00023136"/>
    </source>
</evidence>
<dbReference type="Proteomes" id="UP000178315">
    <property type="component" value="Unassembled WGS sequence"/>
</dbReference>
<protein>
    <recommendedName>
        <fullName evidence="13">ABC transporter ATP-binding protein</fullName>
    </recommendedName>
</protein>
<dbReference type="PANTHER" id="PTHR43394:SF1">
    <property type="entry name" value="ATP-BINDING CASSETTE SUB-FAMILY B MEMBER 10, MITOCHONDRIAL"/>
    <property type="match status" value="1"/>
</dbReference>
<dbReference type="Gene3D" id="1.20.1560.10">
    <property type="entry name" value="ABC transporter type 1, transmembrane domain"/>
    <property type="match status" value="1"/>
</dbReference>
<feature type="domain" description="ABC transmembrane type-1" evidence="10">
    <location>
        <begin position="24"/>
        <end position="312"/>
    </location>
</feature>
<dbReference type="Gene3D" id="3.40.50.300">
    <property type="entry name" value="P-loop containing nucleotide triphosphate hydrolases"/>
    <property type="match status" value="1"/>
</dbReference>
<feature type="transmembrane region" description="Helical" evidence="8">
    <location>
        <begin position="144"/>
        <end position="162"/>
    </location>
</feature>
<dbReference type="InterPro" id="IPR017871">
    <property type="entry name" value="ABC_transporter-like_CS"/>
</dbReference>
<dbReference type="SUPFAM" id="SSF52540">
    <property type="entry name" value="P-loop containing nucleoside triphosphate hydrolases"/>
    <property type="match status" value="1"/>
</dbReference>
<keyword evidence="2" id="KW-0813">Transport</keyword>
<evidence type="ECO:0000256" key="1">
    <source>
        <dbReference type="ARBA" id="ARBA00004651"/>
    </source>
</evidence>
<feature type="domain" description="ABC transporter" evidence="9">
    <location>
        <begin position="346"/>
        <end position="580"/>
    </location>
</feature>
<evidence type="ECO:0000256" key="3">
    <source>
        <dbReference type="ARBA" id="ARBA00022692"/>
    </source>
</evidence>
<evidence type="ECO:0000259" key="10">
    <source>
        <dbReference type="PROSITE" id="PS50929"/>
    </source>
</evidence>
<accession>A0A1G2A9V8</accession>
<evidence type="ECO:0000313" key="12">
    <source>
        <dbReference type="Proteomes" id="UP000178315"/>
    </source>
</evidence>
<sequence length="588" mass="67271">MRSTTTDTIRIFFNHARLYRWRFFLIFISVIVGVAVGVVTPLVYGKFFDVLTQTEFLASVSKTSALARLLFIVLALNLVSWICWRTVHFSINHLQPRVMADLANTCFEYIHQHSYRFFSNTFVGSLVKKVNRYTRAFEDLSDKVIFDIIPLIVEIGVVLIVLTIRNPVLALILLIWTVIFIVFSYIFSLYKLQYDLKATSQDTRVTAHLADTITNSVTIKLFSGLAREFGAFKHLTEEQFRLTKHTWRLGSVMEAISAFLIIVLEFAMFFAALYFWNRGEFTIGDFAVLQVYVMRLTRKLWDLGRIIRRVYELFADAAEMTEVFLTPHEIKDARGAKPLLITRGEIIFRDVYFEYHKGVQVFGPVKLNIKPQEKVALIGPSGGGKSTFVKLLFRFFDTKNGVILIDRQDIKKTSQESLRAGIALVPQDPVLFHRSLMDNIRYGRSDADDKDVIIASRLAHADEFIVRFPDKYNTLVGERGVKLSGGERQRVAIARAILKNAKILVLDEATSSLDSESERMIQDALAVLMKGKTVIVIAHRLSTIMQMDRIIVLNQGRIDEEGTHGELLQKNGSLYRRLWELQASGFIR</sequence>
<dbReference type="AlphaFoldDB" id="A0A1G2A9V8"/>
<dbReference type="Pfam" id="PF00005">
    <property type="entry name" value="ABC_tran"/>
    <property type="match status" value="1"/>
</dbReference>
<name>A0A1G2A9V8_9BACT</name>
<dbReference type="PROSITE" id="PS50929">
    <property type="entry name" value="ABC_TM1F"/>
    <property type="match status" value="1"/>
</dbReference>
<evidence type="ECO:0008006" key="13">
    <source>
        <dbReference type="Google" id="ProtNLM"/>
    </source>
</evidence>
<dbReference type="SMART" id="SM00382">
    <property type="entry name" value="AAA"/>
    <property type="match status" value="1"/>
</dbReference>
<evidence type="ECO:0000259" key="9">
    <source>
        <dbReference type="PROSITE" id="PS50893"/>
    </source>
</evidence>
<gene>
    <name evidence="11" type="ORF">A3H61_00845</name>
</gene>
<comment type="subcellular location">
    <subcellularLocation>
        <location evidence="1">Cell membrane</location>
        <topology evidence="1">Multi-pass membrane protein</topology>
    </subcellularLocation>
</comment>
<feature type="transmembrane region" description="Helical" evidence="8">
    <location>
        <begin position="168"/>
        <end position="190"/>
    </location>
</feature>